<protein>
    <submittedName>
        <fullName evidence="7">Putative ABC transporter permease protein</fullName>
    </submittedName>
</protein>
<dbReference type="GO" id="GO:0005886">
    <property type="term" value="C:plasma membrane"/>
    <property type="evidence" value="ECO:0007669"/>
    <property type="project" value="UniProtKB-SubCell"/>
</dbReference>
<dbReference type="InterPro" id="IPR001851">
    <property type="entry name" value="ABC_transp_permease"/>
</dbReference>
<keyword evidence="3 6" id="KW-0812">Transmembrane</keyword>
<dbReference type="STRING" id="926550.CLDAP_06190"/>
<proteinExistence type="predicted"/>
<dbReference type="PANTHER" id="PTHR32196:SF72">
    <property type="entry name" value="RIBOSE IMPORT PERMEASE PROTEIN RBSC"/>
    <property type="match status" value="1"/>
</dbReference>
<evidence type="ECO:0000313" key="7">
    <source>
        <dbReference type="EMBL" id="BAL98658.1"/>
    </source>
</evidence>
<dbReference type="RefSeq" id="WP_014431899.1">
    <property type="nucleotide sequence ID" value="NC_017079.1"/>
</dbReference>
<name>I0I071_CALAS</name>
<reference evidence="7 8" key="1">
    <citation type="submission" date="2012-02" db="EMBL/GenBank/DDBJ databases">
        <title>Complete genome sequence of Caldilinea aerophila DSM 14535 (= NBRC 102666).</title>
        <authorList>
            <person name="Oguchi A."/>
            <person name="Hosoyama A."/>
            <person name="Sekine M."/>
            <person name="Fukai R."/>
            <person name="Kato Y."/>
            <person name="Nakamura S."/>
            <person name="Hanada S."/>
            <person name="Yamazaki S."/>
            <person name="Fujita N."/>
        </authorList>
    </citation>
    <scope>NUCLEOTIDE SEQUENCE [LARGE SCALE GENOMIC DNA]</scope>
    <source>
        <strain evidence="8">DSM 14535 / JCM 11387 / NBRC 104270 / STL-6-O1</strain>
    </source>
</reference>
<evidence type="ECO:0000256" key="5">
    <source>
        <dbReference type="ARBA" id="ARBA00023136"/>
    </source>
</evidence>
<keyword evidence="2" id="KW-1003">Cell membrane</keyword>
<evidence type="ECO:0000256" key="4">
    <source>
        <dbReference type="ARBA" id="ARBA00022989"/>
    </source>
</evidence>
<feature type="transmembrane region" description="Helical" evidence="6">
    <location>
        <begin position="183"/>
        <end position="203"/>
    </location>
</feature>
<dbReference type="Pfam" id="PF02653">
    <property type="entry name" value="BPD_transp_2"/>
    <property type="match status" value="1"/>
</dbReference>
<feature type="transmembrane region" description="Helical" evidence="6">
    <location>
        <begin position="140"/>
        <end position="163"/>
    </location>
</feature>
<dbReference type="eggNOG" id="COG1172">
    <property type="taxonomic scope" value="Bacteria"/>
</dbReference>
<dbReference type="KEGG" id="cap:CLDAP_06190"/>
<dbReference type="AlphaFoldDB" id="I0I071"/>
<gene>
    <name evidence="7" type="ordered locus">CLDAP_06190</name>
</gene>
<evidence type="ECO:0000256" key="2">
    <source>
        <dbReference type="ARBA" id="ARBA00022475"/>
    </source>
</evidence>
<dbReference type="Proteomes" id="UP000007880">
    <property type="component" value="Chromosome"/>
</dbReference>
<dbReference type="PANTHER" id="PTHR32196">
    <property type="entry name" value="ABC TRANSPORTER PERMEASE PROTEIN YPHD-RELATED-RELATED"/>
    <property type="match status" value="1"/>
</dbReference>
<dbReference type="CDD" id="cd06579">
    <property type="entry name" value="TM_PBP1_transp_AraH_like"/>
    <property type="match status" value="1"/>
</dbReference>
<evidence type="ECO:0000256" key="3">
    <source>
        <dbReference type="ARBA" id="ARBA00022692"/>
    </source>
</evidence>
<dbReference type="EMBL" id="AP012337">
    <property type="protein sequence ID" value="BAL98658.1"/>
    <property type="molecule type" value="Genomic_DNA"/>
</dbReference>
<feature type="transmembrane region" description="Helical" evidence="6">
    <location>
        <begin position="66"/>
        <end position="85"/>
    </location>
</feature>
<feature type="transmembrane region" description="Helical" evidence="6">
    <location>
        <begin position="234"/>
        <end position="253"/>
    </location>
</feature>
<evidence type="ECO:0000256" key="6">
    <source>
        <dbReference type="SAM" id="Phobius"/>
    </source>
</evidence>
<comment type="subcellular location">
    <subcellularLocation>
        <location evidence="1">Cell membrane</location>
        <topology evidence="1">Multi-pass membrane protein</topology>
    </subcellularLocation>
</comment>
<dbReference type="GO" id="GO:0022857">
    <property type="term" value="F:transmembrane transporter activity"/>
    <property type="evidence" value="ECO:0007669"/>
    <property type="project" value="InterPro"/>
</dbReference>
<feature type="transmembrane region" description="Helical" evidence="6">
    <location>
        <begin position="112"/>
        <end position="133"/>
    </location>
</feature>
<keyword evidence="5 6" id="KW-0472">Membrane</keyword>
<organism evidence="7 8">
    <name type="scientific">Caldilinea aerophila (strain DSM 14535 / JCM 11387 / NBRC 104270 / STL-6-O1)</name>
    <dbReference type="NCBI Taxonomy" id="926550"/>
    <lineage>
        <taxon>Bacteria</taxon>
        <taxon>Bacillati</taxon>
        <taxon>Chloroflexota</taxon>
        <taxon>Caldilineae</taxon>
        <taxon>Caldilineales</taxon>
        <taxon>Caldilineaceae</taxon>
        <taxon>Caldilinea</taxon>
    </lineage>
</organism>
<evidence type="ECO:0000256" key="1">
    <source>
        <dbReference type="ARBA" id="ARBA00004651"/>
    </source>
</evidence>
<dbReference type="PATRIC" id="fig|926550.5.peg.652"/>
<keyword evidence="4 6" id="KW-1133">Transmembrane helix</keyword>
<feature type="transmembrane region" description="Helical" evidence="6">
    <location>
        <begin position="33"/>
        <end position="54"/>
    </location>
</feature>
<evidence type="ECO:0000313" key="8">
    <source>
        <dbReference type="Proteomes" id="UP000007880"/>
    </source>
</evidence>
<keyword evidence="8" id="KW-1185">Reference proteome</keyword>
<dbReference type="HOGENOM" id="CLU_028880_2_2_0"/>
<dbReference type="OrthoDB" id="9797838at2"/>
<accession>I0I071</accession>
<feature type="transmembrane region" description="Helical" evidence="6">
    <location>
        <begin position="313"/>
        <end position="332"/>
    </location>
</feature>
<sequence>MQERTAPIKGSSPSTDVVSGRLAWYRAINVQELGILVIFLAWVIFLSLATDTFLTTRNVFNMLRAFSWIAIAAFGQCMVILTGGIDLSVGSNMALSGLAAAILAVNNVPTPLAILGGILTGGLIGLCNGLLVTRFRLPPFIATLGMLSIARGITYGVTGGWPVRQLPADFNQIGQFDVMIGSWPVPVPVLVMVVLAILVSLFLSRTVTGRHIYAVGGNEEAARVSGIKTQSVKLFVYISCGVLAAIGGILMTARLGVAAPTAAEGYELDIIAAAVIGGVSLFGGEGTILGVLIGAALMQTIRTGLNLLGFPTYWQPAAIGAVILLAVTFDQWRKRRRQSSR</sequence>